<comment type="caution">
    <text evidence="3">The sequence shown here is derived from an EMBL/GenBank/DDBJ whole genome shotgun (WGS) entry which is preliminary data.</text>
</comment>
<dbReference type="PATRIC" id="fig|1637645.4.peg.6824"/>
<dbReference type="RefSeq" id="WP_049561679.1">
    <property type="nucleotide sequence ID" value="NZ_LATL02000349.1"/>
</dbReference>
<evidence type="ECO:0000313" key="3">
    <source>
        <dbReference type="EMBL" id="KMW69897.1"/>
    </source>
</evidence>
<gene>
    <name evidence="3" type="ORF">WN50_39610</name>
</gene>
<dbReference type="InterPro" id="IPR012334">
    <property type="entry name" value="Pectin_lyas_fold"/>
</dbReference>
<proteinExistence type="predicted"/>
<feature type="region of interest" description="Disordered" evidence="1">
    <location>
        <begin position="1438"/>
        <end position="1468"/>
    </location>
</feature>
<evidence type="ECO:0000256" key="1">
    <source>
        <dbReference type="SAM" id="MobiDB-lite"/>
    </source>
</evidence>
<sequence length="1506" mass="155418">MPSSILNRFIDQLMGSRLSTFSVVAAVTTVFSLTPLTTVAQIVPDNTLGSENSVVTPNVNIRGINSDRIDGGAVRGSNLFHSFQEFNIREGRGAYFSNPDNIINILTRVTGGNISEILGTLGVLGNANLFLINPAGIVFGPNARLDVGGSFFATTADGILFENGFEFAASNPEAPPLLTINMPLGLNIRENPGAIVNQTLPQLVRLDESPLRNDAGFLIPQGLNVPRNQTLALIGGDVIFDGGFAISPGSRIQLGGLSEPGIIELTNVGANGNTPILQFPDNIQRGNVALTNESEINVRGNGGGDVNINARNVEISGDSVIRVGIDDGLGFREAQGGDVNINAQENVLITGTESSIRNVIDFDAIGQPGNINITANSLRIDSGAFLNTTLFGQGNAGNITVKAASVELTGTSPDGEFQSGFFVGVNELGIGNGGKVEIETEQLRLTEGAIIQSSTFGQGNAGSVSILATDSVELLNGNIFSTVREGAIGNSGTVEINTGNLLLLGGAQIVTNTFGQGNAGNITVQAASVEVTGNSADGEFRSGFLANVNETGMGNGGNIYIETGQLRMTDIAIISSSTFGQGNAGLVSIFATDSVDLADSGIFSNVGENAVGDGGNIEISTSSLNAINGQISLSASGNGNAGNIQIKAQQIDLSDSIVAGDNSGTGSIGNITIDTGNLVLQDGADIRLTIREEEATGSTGNITVNASESIEIIGVSSGGIRSQINTRTFGSGSAGSVIINTPRLAVRNGGIIFASSFNTGQAGDVIINASESIEVRGGSPVQLDPESVEFGTEPSFDPEDITAIFSDILTGSNRGEGRAGSVFITTNKLTIREGGEIGTSALGRGSSGLVQVKANEVEITGQLNIDGRSSRSGLTVFTNGEGTAGTLNLETGRLTIRDGGRISVSSVNGSSAGSINIQASDVELIGDGRFSSKNGEIIFPSAIAVSTNRIPDETSTNTVFSGSSVGSITLEADQLRILNGAEISTFSGDVGSSGSIDIRANTLEISGRGTQTIITSFTGEPSTLGSRIVAQAGKGGNAGDISITAQKLIATDGVTIRTDSSGTGSSGSISIQAQEVLFDDQVFISSGTDGAGNGGDITIETEQIRVLNNSRIFSGVLLPNESEITSVEIPQNRRGGTVFIQASESVVIDGEGTSINATVGQEGAIGNGGNIIIETGRLTVSNQAFLSTAAFGIGDAGPINLQAETIELIGNSFIGAIVSETGVGNGGTVTIDAEQLTVRNQSAILVGSQSSRGNPGNIDVSASQVRLENEGRLEAESITGQGGNITINSPDISVRRQSAISAAGSQSGQTFDGNIDINSNFLVLLENSQIVTSAFDPTGGSNINIRPLESAELAVLQSQNSIINAAGELSIDDTLNFDPPESTQVEVVDPAALIAQDPCKQRGDSQFIITGRGGIAFNPTQDLFAVPELELSLIEPVTPSVNRSSQRRQQQSKKRDNNTVDSRTIVPARGWIRDEKGDVILVGYDPTKTGVQRQPQPLPNQCNSEE</sequence>
<feature type="region of interest" description="Disordered" evidence="1">
    <location>
        <begin position="1484"/>
        <end position="1506"/>
    </location>
</feature>
<dbReference type="OrthoDB" id="436571at2"/>
<dbReference type="NCBIfam" id="TIGR01901">
    <property type="entry name" value="adhes_NPXG"/>
    <property type="match status" value="1"/>
</dbReference>
<dbReference type="Gene3D" id="2.160.20.10">
    <property type="entry name" value="Single-stranded right-handed beta-helix, Pectin lyase-like"/>
    <property type="match status" value="4"/>
</dbReference>
<feature type="domain" description="Filamentous haemagglutinin FhaB/tRNA nuclease CdiA-like TPS" evidence="2">
    <location>
        <begin position="49"/>
        <end position="162"/>
    </location>
</feature>
<dbReference type="InterPro" id="IPR011050">
    <property type="entry name" value="Pectin_lyase_fold/virulence"/>
</dbReference>
<dbReference type="InterPro" id="IPR008638">
    <property type="entry name" value="FhaB/CdiA-like_TPS"/>
</dbReference>
<dbReference type="SUPFAM" id="SSF51126">
    <property type="entry name" value="Pectin lyase-like"/>
    <property type="match status" value="6"/>
</dbReference>
<protein>
    <recommendedName>
        <fullName evidence="2">Filamentous haemagglutinin FhaB/tRNA nuclease CdiA-like TPS domain-containing protein</fullName>
    </recommendedName>
</protein>
<dbReference type="SMART" id="SM00912">
    <property type="entry name" value="Haemagg_act"/>
    <property type="match status" value="1"/>
</dbReference>
<reference evidence="3 4" key="1">
    <citation type="submission" date="2015-06" db="EMBL/GenBank/DDBJ databases">
        <title>Draft genome assembly of filamentous brackish cyanobacterium Limnoraphis robusta strain CS-951.</title>
        <authorList>
            <person name="Willis A."/>
            <person name="Parks M."/>
            <person name="Burford M.A."/>
        </authorList>
    </citation>
    <scope>NUCLEOTIDE SEQUENCE [LARGE SCALE GENOMIC DNA]</scope>
    <source>
        <strain evidence="3 4">CS-951</strain>
    </source>
</reference>
<feature type="compositionally biased region" description="Polar residues" evidence="1">
    <location>
        <begin position="1489"/>
        <end position="1506"/>
    </location>
</feature>
<organism evidence="3 4">
    <name type="scientific">Limnoraphis robusta CS-951</name>
    <dbReference type="NCBI Taxonomy" id="1637645"/>
    <lineage>
        <taxon>Bacteria</taxon>
        <taxon>Bacillati</taxon>
        <taxon>Cyanobacteriota</taxon>
        <taxon>Cyanophyceae</taxon>
        <taxon>Oscillatoriophycideae</taxon>
        <taxon>Oscillatoriales</taxon>
        <taxon>Sirenicapillariaceae</taxon>
        <taxon>Limnoraphis</taxon>
    </lineage>
</organism>
<accession>A0A0J9EV67</accession>
<evidence type="ECO:0000259" key="2">
    <source>
        <dbReference type="SMART" id="SM00912"/>
    </source>
</evidence>
<dbReference type="Proteomes" id="UP000033607">
    <property type="component" value="Unassembled WGS sequence"/>
</dbReference>
<evidence type="ECO:0000313" key="4">
    <source>
        <dbReference type="Proteomes" id="UP000033607"/>
    </source>
</evidence>
<dbReference type="EMBL" id="LATL02000349">
    <property type="protein sequence ID" value="KMW69897.1"/>
    <property type="molecule type" value="Genomic_DNA"/>
</dbReference>
<dbReference type="Pfam" id="PF05860">
    <property type="entry name" value="TPS"/>
    <property type="match status" value="1"/>
</dbReference>
<name>A0A0J9EV67_9CYAN</name>